<dbReference type="Pfam" id="PF01041">
    <property type="entry name" value="DegT_DnrJ_EryC1"/>
    <property type="match status" value="1"/>
</dbReference>
<evidence type="ECO:0000256" key="3">
    <source>
        <dbReference type="PIRSR" id="PIRSR000390-1"/>
    </source>
</evidence>
<evidence type="ECO:0000256" key="2">
    <source>
        <dbReference type="ARBA" id="ARBA00037999"/>
    </source>
</evidence>
<dbReference type="GO" id="GO:0000271">
    <property type="term" value="P:polysaccharide biosynthetic process"/>
    <property type="evidence" value="ECO:0007669"/>
    <property type="project" value="TreeGrafter"/>
</dbReference>
<dbReference type="InterPro" id="IPR015422">
    <property type="entry name" value="PyrdxlP-dep_Trfase_small"/>
</dbReference>
<reference evidence="6 7" key="1">
    <citation type="journal article" date="2016" name="Nat. Commun.">
        <title>Thousands of microbial genomes shed light on interconnected biogeochemical processes in an aquifer system.</title>
        <authorList>
            <person name="Anantharaman K."/>
            <person name="Brown C.T."/>
            <person name="Hug L.A."/>
            <person name="Sharon I."/>
            <person name="Castelle C.J."/>
            <person name="Probst A.J."/>
            <person name="Thomas B.C."/>
            <person name="Singh A."/>
            <person name="Wilkins M.J."/>
            <person name="Karaoz U."/>
            <person name="Brodie E.L."/>
            <person name="Williams K.H."/>
            <person name="Hubbard S.S."/>
            <person name="Banfield J.F."/>
        </authorList>
    </citation>
    <scope>NUCLEOTIDE SEQUENCE [LARGE SCALE GENOMIC DNA]</scope>
</reference>
<dbReference type="InterPro" id="IPR015421">
    <property type="entry name" value="PyrdxlP-dep_Trfase_major"/>
</dbReference>
<sequence length="373" mass="42677">MKLKKINVAAPYIDNADRLAVLEVLKSGHLSLGPKYKEFETMIAEYSRSRYAVTVSSGTAGLHLAVKACGIKEGDEVITTPFSFIASSNCILYEKACPVFVDIEEKNFNIDPAKIEQAITRKTRAILVVHIFGQTADMTPIMKIAGKYRLKVIEDACESIGAEYKKKMAGTIGNVGIYAFYPNKQMTTGEGGVIITNKKRIYDLCVSLRNQGRDPNDSWLRHSRLGYNYRMDEMSAALGISQFKKLKLMMAKKKEIADRYNQNFKSMEEIIIPEKLNDRIRSWFVYVIRFRHLNRNYVLNKLQDMGIETKPYLPAIHLQQFMKKMFRFKTGDFPIAENVAASTLALPFYIGLDNKTIDYICDKIKQIIWKKRK</sequence>
<evidence type="ECO:0000256" key="1">
    <source>
        <dbReference type="ARBA" id="ARBA00022898"/>
    </source>
</evidence>
<comment type="caution">
    <text evidence="6">The sequence shown here is derived from an EMBL/GenBank/DDBJ whole genome shotgun (WGS) entry which is preliminary data.</text>
</comment>
<dbReference type="STRING" id="1802074.A3J15_00225"/>
<keyword evidence="1 4" id="KW-0663">Pyridoxal phosphate</keyword>
<dbReference type="PANTHER" id="PTHR30244">
    <property type="entry name" value="TRANSAMINASE"/>
    <property type="match status" value="1"/>
</dbReference>
<evidence type="ECO:0000256" key="4">
    <source>
        <dbReference type="PIRSR" id="PIRSR000390-2"/>
    </source>
</evidence>
<dbReference type="Gene3D" id="3.90.1150.10">
    <property type="entry name" value="Aspartate Aminotransferase, domain 1"/>
    <property type="match status" value="1"/>
</dbReference>
<dbReference type="AlphaFoldDB" id="A0A1F7JNF1"/>
<dbReference type="Gene3D" id="3.40.640.10">
    <property type="entry name" value="Type I PLP-dependent aspartate aminotransferase-like (Major domain)"/>
    <property type="match status" value="1"/>
</dbReference>
<dbReference type="CDD" id="cd00616">
    <property type="entry name" value="AHBA_syn"/>
    <property type="match status" value="1"/>
</dbReference>
<dbReference type="PANTHER" id="PTHR30244:SF39">
    <property type="entry name" value="BLR3650 PROTEIN"/>
    <property type="match status" value="1"/>
</dbReference>
<dbReference type="SUPFAM" id="SSF53383">
    <property type="entry name" value="PLP-dependent transferases"/>
    <property type="match status" value="1"/>
</dbReference>
<dbReference type="FunFam" id="3.40.640.10:FF:000089">
    <property type="entry name" value="Aminotransferase, DegT/DnrJ/EryC1/StrS family"/>
    <property type="match status" value="1"/>
</dbReference>
<dbReference type="EMBL" id="MGAY01000011">
    <property type="protein sequence ID" value="OGK57155.1"/>
    <property type="molecule type" value="Genomic_DNA"/>
</dbReference>
<dbReference type="InterPro" id="IPR015424">
    <property type="entry name" value="PyrdxlP-dep_Trfase"/>
</dbReference>
<dbReference type="Proteomes" id="UP000176376">
    <property type="component" value="Unassembled WGS sequence"/>
</dbReference>
<proteinExistence type="inferred from homology"/>
<dbReference type="GO" id="GO:0008483">
    <property type="term" value="F:transaminase activity"/>
    <property type="evidence" value="ECO:0007669"/>
    <property type="project" value="TreeGrafter"/>
</dbReference>
<feature type="modified residue" description="N6-(pyridoxal phosphate)lysine" evidence="4">
    <location>
        <position position="184"/>
    </location>
</feature>
<evidence type="ECO:0000256" key="5">
    <source>
        <dbReference type="RuleBase" id="RU004508"/>
    </source>
</evidence>
<dbReference type="GO" id="GO:0030170">
    <property type="term" value="F:pyridoxal phosphate binding"/>
    <property type="evidence" value="ECO:0007669"/>
    <property type="project" value="UniProtKB-ARBA"/>
</dbReference>
<feature type="active site" description="Proton acceptor" evidence="3">
    <location>
        <position position="184"/>
    </location>
</feature>
<dbReference type="InterPro" id="IPR000653">
    <property type="entry name" value="DegT/StrS_aminotransferase"/>
</dbReference>
<evidence type="ECO:0000313" key="6">
    <source>
        <dbReference type="EMBL" id="OGK57155.1"/>
    </source>
</evidence>
<accession>A0A1F7JNF1</accession>
<name>A0A1F7JNF1_9BACT</name>
<comment type="similarity">
    <text evidence="2 5">Belongs to the DegT/DnrJ/EryC1 family.</text>
</comment>
<evidence type="ECO:0000313" key="7">
    <source>
        <dbReference type="Proteomes" id="UP000176376"/>
    </source>
</evidence>
<gene>
    <name evidence="6" type="ORF">A3J15_00225</name>
</gene>
<organism evidence="6 7">
    <name type="scientific">Candidatus Roizmanbacteria bacterium RIFCSPLOWO2_02_FULL_38_10</name>
    <dbReference type="NCBI Taxonomy" id="1802074"/>
    <lineage>
        <taxon>Bacteria</taxon>
        <taxon>Candidatus Roizmaniibacteriota</taxon>
    </lineage>
</organism>
<dbReference type="PIRSF" id="PIRSF000390">
    <property type="entry name" value="PLP_StrS"/>
    <property type="match status" value="1"/>
</dbReference>
<protein>
    <submittedName>
        <fullName evidence="6">Polysaccharide biosynthesis protein</fullName>
    </submittedName>
</protein>